<sequence length="280" mass="28051">MHTTIRSEAVAATRAVRTRTALVKAAGIAVLLLAGVTACAPAIIGSGSTAGPSSAPTETAASPSAPASAPTATPTATPTPIPAGPAASVLIGAEATDIVDANGVVLASLRYASDGDAAVALATEILGPPTGTDFAVGLPHYAPADGTMWGGFQIWVNRYEPYEGQEIKQPTGDELLYETPFAVLASAPETSTGIPITAVDGTAVGDLYSDVIAGKDATVVHYDETFGYGTVALDLPTSFPAFTDAGEGVPPMAHGVIAGAEAVTGPITSIRSPFELYSLV</sequence>
<keyword evidence="2" id="KW-0812">Transmembrane</keyword>
<organism evidence="3 4">
    <name type="scientific">Glaciihabitans tibetensis</name>
    <dbReference type="NCBI Taxonomy" id="1266600"/>
    <lineage>
        <taxon>Bacteria</taxon>
        <taxon>Bacillati</taxon>
        <taxon>Actinomycetota</taxon>
        <taxon>Actinomycetes</taxon>
        <taxon>Micrococcales</taxon>
        <taxon>Microbacteriaceae</taxon>
        <taxon>Glaciihabitans</taxon>
    </lineage>
</organism>
<feature type="compositionally biased region" description="Low complexity" evidence="1">
    <location>
        <begin position="48"/>
        <end position="76"/>
    </location>
</feature>
<keyword evidence="2" id="KW-1133">Transmembrane helix</keyword>
<feature type="transmembrane region" description="Helical" evidence="2">
    <location>
        <begin position="21"/>
        <end position="44"/>
    </location>
</feature>
<feature type="region of interest" description="Disordered" evidence="1">
    <location>
        <begin position="48"/>
        <end position="81"/>
    </location>
</feature>
<dbReference type="Proteomes" id="UP000237983">
    <property type="component" value="Unassembled WGS sequence"/>
</dbReference>
<evidence type="ECO:0000256" key="2">
    <source>
        <dbReference type="SAM" id="Phobius"/>
    </source>
</evidence>
<dbReference type="RefSeq" id="WP_146134281.1">
    <property type="nucleotide sequence ID" value="NZ_PVTL01000001.1"/>
</dbReference>
<comment type="caution">
    <text evidence="3">The sequence shown here is derived from an EMBL/GenBank/DDBJ whole genome shotgun (WGS) entry which is preliminary data.</text>
</comment>
<gene>
    <name evidence="3" type="ORF">B0I08_101110</name>
</gene>
<keyword evidence="2" id="KW-0472">Membrane</keyword>
<name>A0A2T0VIF0_9MICO</name>
<evidence type="ECO:0000313" key="4">
    <source>
        <dbReference type="Proteomes" id="UP000237983"/>
    </source>
</evidence>
<evidence type="ECO:0000313" key="3">
    <source>
        <dbReference type="EMBL" id="PRY69988.1"/>
    </source>
</evidence>
<proteinExistence type="predicted"/>
<accession>A0A2T0VIF0</accession>
<dbReference type="EMBL" id="PVTL01000001">
    <property type="protein sequence ID" value="PRY69988.1"/>
    <property type="molecule type" value="Genomic_DNA"/>
</dbReference>
<dbReference type="AlphaFoldDB" id="A0A2T0VIF0"/>
<evidence type="ECO:0000256" key="1">
    <source>
        <dbReference type="SAM" id="MobiDB-lite"/>
    </source>
</evidence>
<protein>
    <submittedName>
        <fullName evidence="3">Uncharacterized protein</fullName>
    </submittedName>
</protein>
<keyword evidence="4" id="KW-1185">Reference proteome</keyword>
<reference evidence="3 4" key="1">
    <citation type="submission" date="2018-03" db="EMBL/GenBank/DDBJ databases">
        <title>Genomic Encyclopedia of Type Strains, Phase III (KMG-III): the genomes of soil and plant-associated and newly described type strains.</title>
        <authorList>
            <person name="Whitman W."/>
        </authorList>
    </citation>
    <scope>NUCLEOTIDE SEQUENCE [LARGE SCALE GENOMIC DNA]</scope>
    <source>
        <strain evidence="3 4">CGMCC 1.12484</strain>
    </source>
</reference>
<dbReference type="OrthoDB" id="5113137at2"/>